<name>A0A2H5Y8R1_9CHLR</name>
<protein>
    <recommendedName>
        <fullName evidence="3">Nucleotidyltransferase family protein</fullName>
    </recommendedName>
</protein>
<evidence type="ECO:0008006" key="3">
    <source>
        <dbReference type="Google" id="ProtNLM"/>
    </source>
</evidence>
<dbReference type="EMBL" id="BEHY01000065">
    <property type="protein sequence ID" value="GBD09768.1"/>
    <property type="molecule type" value="Genomic_DNA"/>
</dbReference>
<sequence>MSGLPDLRSILDPIPWAVVGAMAARYYMPERATLDLDIAIHAGDGPEVRRRLREAGFQYEGELVIPGSSWISPEGVPLDVLELHDPWAEEALEAAQGNRDEAGFPILPMSYLILMKFEAGRLQSLADIARMLGQATPEQFQVVRDLFQRYRPADLGDLESLWLLGRMERMGPGEGTP</sequence>
<dbReference type="Proteomes" id="UP000236642">
    <property type="component" value="Unassembled WGS sequence"/>
</dbReference>
<dbReference type="Gene3D" id="3.30.460.40">
    <property type="match status" value="1"/>
</dbReference>
<dbReference type="AlphaFoldDB" id="A0A2H5Y8R1"/>
<evidence type="ECO:0000313" key="1">
    <source>
        <dbReference type="EMBL" id="GBD09768.1"/>
    </source>
</evidence>
<accession>A0A2H5Y8R1</accession>
<proteinExistence type="predicted"/>
<gene>
    <name evidence="1" type="ORF">HRbin22_02029</name>
</gene>
<reference evidence="2" key="1">
    <citation type="submission" date="2017-09" db="EMBL/GenBank/DDBJ databases">
        <title>Metaegenomics of thermophilic ammonia-oxidizing enrichment culture.</title>
        <authorList>
            <person name="Kato S."/>
            <person name="Suzuki K."/>
        </authorList>
    </citation>
    <scope>NUCLEOTIDE SEQUENCE [LARGE SCALE GENOMIC DNA]</scope>
</reference>
<evidence type="ECO:0000313" key="2">
    <source>
        <dbReference type="Proteomes" id="UP000236642"/>
    </source>
</evidence>
<dbReference type="InterPro" id="IPR043519">
    <property type="entry name" value="NT_sf"/>
</dbReference>
<comment type="caution">
    <text evidence="1">The sequence shown here is derived from an EMBL/GenBank/DDBJ whole genome shotgun (WGS) entry which is preliminary data.</text>
</comment>
<organism evidence="1 2">
    <name type="scientific">Candidatus Thermoflexus japonica</name>
    <dbReference type="NCBI Taxonomy" id="2035417"/>
    <lineage>
        <taxon>Bacteria</taxon>
        <taxon>Bacillati</taxon>
        <taxon>Chloroflexota</taxon>
        <taxon>Thermoflexia</taxon>
        <taxon>Thermoflexales</taxon>
        <taxon>Thermoflexaceae</taxon>
        <taxon>Thermoflexus</taxon>
    </lineage>
</organism>
<dbReference type="SUPFAM" id="SSF81301">
    <property type="entry name" value="Nucleotidyltransferase"/>
    <property type="match status" value="1"/>
</dbReference>